<evidence type="ECO:0000256" key="2">
    <source>
        <dbReference type="ARBA" id="ARBA00006577"/>
    </source>
</evidence>
<evidence type="ECO:0000313" key="9">
    <source>
        <dbReference type="Proteomes" id="UP000030481"/>
    </source>
</evidence>
<evidence type="ECO:0000259" key="7">
    <source>
        <dbReference type="PROSITE" id="PS50059"/>
    </source>
</evidence>
<feature type="domain" description="PPIase FKBP-type" evidence="7">
    <location>
        <begin position="103"/>
        <end position="190"/>
    </location>
</feature>
<organism evidence="8 9">
    <name type="scientific">Prochlorococcus marinus str. MIT 9401</name>
    <dbReference type="NCBI Taxonomy" id="167551"/>
    <lineage>
        <taxon>Bacteria</taxon>
        <taxon>Bacillati</taxon>
        <taxon>Cyanobacteriota</taxon>
        <taxon>Cyanophyceae</taxon>
        <taxon>Synechococcales</taxon>
        <taxon>Prochlorococcaceae</taxon>
        <taxon>Prochlorococcus</taxon>
    </lineage>
</organism>
<evidence type="ECO:0000313" key="8">
    <source>
        <dbReference type="EMBL" id="KGG09397.1"/>
    </source>
</evidence>
<dbReference type="InterPro" id="IPR001179">
    <property type="entry name" value="PPIase_FKBP_dom"/>
</dbReference>
<protein>
    <recommendedName>
        <fullName evidence="6">Peptidyl-prolyl cis-trans isomerase</fullName>
        <ecNumber evidence="6">5.2.1.8</ecNumber>
    </recommendedName>
</protein>
<evidence type="ECO:0000256" key="6">
    <source>
        <dbReference type="RuleBase" id="RU003915"/>
    </source>
</evidence>
<dbReference type="PANTHER" id="PTHR43811">
    <property type="entry name" value="FKBP-TYPE PEPTIDYL-PROLYL CIS-TRANS ISOMERASE FKPA"/>
    <property type="match status" value="1"/>
</dbReference>
<keyword evidence="4 5" id="KW-0413">Isomerase</keyword>
<dbReference type="PANTHER" id="PTHR43811:SF19">
    <property type="entry name" value="39 KDA FK506-BINDING NUCLEAR PROTEIN"/>
    <property type="match status" value="1"/>
</dbReference>
<reference evidence="9" key="1">
    <citation type="journal article" date="2014" name="Sci. Data">
        <title>Genomes of diverse isolates of the marine cyanobacterium Prochlorococcus.</title>
        <authorList>
            <person name="Biller S."/>
            <person name="Berube P."/>
            <person name="Thompson J."/>
            <person name="Kelly L."/>
            <person name="Roggensack S."/>
            <person name="Awad L."/>
            <person name="Roache-Johnson K."/>
            <person name="Ding H."/>
            <person name="Giovannoni S.J."/>
            <person name="Moore L.R."/>
            <person name="Chisholm S.W."/>
        </authorList>
    </citation>
    <scope>NUCLEOTIDE SEQUENCE [LARGE SCALE GENOMIC DNA]</scope>
</reference>
<dbReference type="SUPFAM" id="SSF54534">
    <property type="entry name" value="FKBP-like"/>
    <property type="match status" value="1"/>
</dbReference>
<dbReference type="EMBL" id="JNAR01000009">
    <property type="protein sequence ID" value="KGG09397.1"/>
    <property type="molecule type" value="Genomic_DNA"/>
</dbReference>
<keyword evidence="3 5" id="KW-0697">Rotamase</keyword>
<evidence type="ECO:0000256" key="1">
    <source>
        <dbReference type="ARBA" id="ARBA00000971"/>
    </source>
</evidence>
<comment type="caution">
    <text evidence="8">The sequence shown here is derived from an EMBL/GenBank/DDBJ whole genome shotgun (WGS) entry which is preliminary data.</text>
</comment>
<dbReference type="RefSeq" id="WP_032518245.1">
    <property type="nucleotide sequence ID" value="NZ_JNAR01000009.1"/>
</dbReference>
<dbReference type="GO" id="GO:0003755">
    <property type="term" value="F:peptidyl-prolyl cis-trans isomerase activity"/>
    <property type="evidence" value="ECO:0007669"/>
    <property type="project" value="UniProtKB-UniRule"/>
</dbReference>
<dbReference type="AlphaFoldDB" id="A0A0A2B8B3"/>
<dbReference type="FunFam" id="3.10.50.40:FF:000006">
    <property type="entry name" value="Peptidyl-prolyl cis-trans isomerase"/>
    <property type="match status" value="1"/>
</dbReference>
<dbReference type="Gene3D" id="3.10.50.40">
    <property type="match status" value="1"/>
</dbReference>
<evidence type="ECO:0000256" key="4">
    <source>
        <dbReference type="ARBA" id="ARBA00023235"/>
    </source>
</evidence>
<dbReference type="Pfam" id="PF00254">
    <property type="entry name" value="FKBP_C"/>
    <property type="match status" value="1"/>
</dbReference>
<evidence type="ECO:0000256" key="3">
    <source>
        <dbReference type="ARBA" id="ARBA00023110"/>
    </source>
</evidence>
<dbReference type="EC" id="5.2.1.8" evidence="6"/>
<dbReference type="InterPro" id="IPR046357">
    <property type="entry name" value="PPIase_dom_sf"/>
</dbReference>
<dbReference type="Proteomes" id="UP000030481">
    <property type="component" value="Unassembled WGS sequence"/>
</dbReference>
<sequence>MKEVFISFAVFVFCVSLTIFSQFNSPQVVNAAESENQLIQQQPLAKSSNISNNNLFELDPSDQNPILFAMAEETPSDSNSRTTESGLIIVDIVNGEGDEAIAGQTVTVNYTGTLEDGTQFDTSIGRAPFSFPLGAGRVIKGWDEGVAGMKVGGKRKLTIPPELGYGSRGAGNVIPANATLIFEVELLKVN</sequence>
<gene>
    <name evidence="8" type="ORF">EV01_0719</name>
</gene>
<proteinExistence type="inferred from homology"/>
<name>A0A0A2B8B3_PROMR</name>
<comment type="similarity">
    <text evidence="2 6">Belongs to the FKBP-type PPIase family.</text>
</comment>
<dbReference type="PROSITE" id="PS50059">
    <property type="entry name" value="FKBP_PPIASE"/>
    <property type="match status" value="1"/>
</dbReference>
<accession>A0A0A2B8B3</accession>
<evidence type="ECO:0000256" key="5">
    <source>
        <dbReference type="PROSITE-ProRule" id="PRU00277"/>
    </source>
</evidence>
<comment type="catalytic activity">
    <reaction evidence="1 5 6">
        <text>[protein]-peptidylproline (omega=180) = [protein]-peptidylproline (omega=0)</text>
        <dbReference type="Rhea" id="RHEA:16237"/>
        <dbReference type="Rhea" id="RHEA-COMP:10747"/>
        <dbReference type="Rhea" id="RHEA-COMP:10748"/>
        <dbReference type="ChEBI" id="CHEBI:83833"/>
        <dbReference type="ChEBI" id="CHEBI:83834"/>
        <dbReference type="EC" id="5.2.1.8"/>
    </reaction>
</comment>